<keyword evidence="2" id="KW-0479">Metal-binding</keyword>
<dbReference type="PROSITE" id="PS51918">
    <property type="entry name" value="RADICAL_SAM"/>
    <property type="match status" value="1"/>
</dbReference>
<dbReference type="NCBIfam" id="TIGR04269">
    <property type="entry name" value="SAM_SPASM_FxsB"/>
    <property type="match status" value="1"/>
</dbReference>
<dbReference type="InterPro" id="IPR013785">
    <property type="entry name" value="Aldolase_TIM"/>
</dbReference>
<dbReference type="AlphaFoldDB" id="A0A1Q4V4J3"/>
<organism evidence="6 7">
    <name type="scientific">Streptomyces uncialis</name>
    <dbReference type="NCBI Taxonomy" id="1048205"/>
    <lineage>
        <taxon>Bacteria</taxon>
        <taxon>Bacillati</taxon>
        <taxon>Actinomycetota</taxon>
        <taxon>Actinomycetes</taxon>
        <taxon>Kitasatosporales</taxon>
        <taxon>Streptomycetaceae</taxon>
        <taxon>Streptomyces</taxon>
    </lineage>
</organism>
<dbReference type="Pfam" id="PF04055">
    <property type="entry name" value="Radical_SAM"/>
    <property type="match status" value="1"/>
</dbReference>
<dbReference type="GO" id="GO:0051536">
    <property type="term" value="F:iron-sulfur cluster binding"/>
    <property type="evidence" value="ECO:0007669"/>
    <property type="project" value="UniProtKB-KW"/>
</dbReference>
<evidence type="ECO:0000256" key="3">
    <source>
        <dbReference type="ARBA" id="ARBA00023004"/>
    </source>
</evidence>
<name>A0A1Q4V4J3_9ACTN</name>
<dbReference type="STRING" id="1048205.AB852_23155"/>
<keyword evidence="1" id="KW-0949">S-adenosyl-L-methionine</keyword>
<evidence type="ECO:0000256" key="1">
    <source>
        <dbReference type="ARBA" id="ARBA00022691"/>
    </source>
</evidence>
<evidence type="ECO:0000256" key="2">
    <source>
        <dbReference type="ARBA" id="ARBA00022723"/>
    </source>
</evidence>
<dbReference type="Proteomes" id="UP000186455">
    <property type="component" value="Unassembled WGS sequence"/>
</dbReference>
<dbReference type="InterPro" id="IPR023867">
    <property type="entry name" value="Sulphatase_maturase_rSAM"/>
</dbReference>
<dbReference type="InterPro" id="IPR026335">
    <property type="entry name" value="rSAM_SPASM_FxsB"/>
</dbReference>
<dbReference type="SFLD" id="SFLDS00029">
    <property type="entry name" value="Radical_SAM"/>
    <property type="match status" value="1"/>
</dbReference>
<dbReference type="PANTHER" id="PTHR43273:SF8">
    <property type="entry name" value="RADICAL SAM DOMAIN PROTEIN"/>
    <property type="match status" value="1"/>
</dbReference>
<dbReference type="GO" id="GO:0016491">
    <property type="term" value="F:oxidoreductase activity"/>
    <property type="evidence" value="ECO:0007669"/>
    <property type="project" value="InterPro"/>
</dbReference>
<keyword evidence="4" id="KW-0411">Iron-sulfur</keyword>
<feature type="domain" description="Radical SAM core" evidence="5">
    <location>
        <begin position="18"/>
        <end position="271"/>
    </location>
</feature>
<dbReference type="InterPro" id="IPR058240">
    <property type="entry name" value="rSAM_sf"/>
</dbReference>
<proteinExistence type="predicted"/>
<dbReference type="SFLD" id="SFLDG01067">
    <property type="entry name" value="SPASM/twitch_domain_containing"/>
    <property type="match status" value="1"/>
</dbReference>
<gene>
    <name evidence="6" type="ORF">AB852_23155</name>
</gene>
<dbReference type="SFLD" id="SFLDG01072">
    <property type="entry name" value="dehydrogenase_like"/>
    <property type="match status" value="1"/>
</dbReference>
<accession>A0A1Q4V4J3</accession>
<comment type="caution">
    <text evidence="6">The sequence shown here is derived from an EMBL/GenBank/DDBJ whole genome shotgun (WGS) entry which is preliminary data.</text>
</comment>
<keyword evidence="7" id="KW-1185">Reference proteome</keyword>
<dbReference type="GO" id="GO:0046872">
    <property type="term" value="F:metal ion binding"/>
    <property type="evidence" value="ECO:0007669"/>
    <property type="project" value="UniProtKB-KW"/>
</dbReference>
<sequence>MTRGDVPGKSTSGTENPVPPFHSFILKIHSRCDLACDYCYMYRSVDQSWRTQPRVMAPAVVDRTADRIAEHAAAHRLDAVTVVLHGGEPLLAGPPALTRTVHVLRRALDPAIRLDVTVQTNAVRLDEAYLAVLAGLGVRIGVSMDGDRAAHDRHRRRADGRGSHDQVAAAVRRLADGPYRPLFGGLLCTIDLRNDPVETYRHLLSYDPPMVDFLLPHGNWSIPPPGRRPGGTDTPYARWLIAVFEEWFGAPVRRTRVRLLEELITLLLGGRARVEGLGLAPVGYAVVETDGAIGRDATLRTAYPGAITTGLHVARDPFDRALRPAAPGEPLPGPAGLSGTCRACPLHRVCGGGHTTHRYRDDGSAFANPSVYCPDLAALIGHVGARLTGDLGQLLAHRGPAGPADGP</sequence>
<evidence type="ECO:0000313" key="7">
    <source>
        <dbReference type="Proteomes" id="UP000186455"/>
    </source>
</evidence>
<keyword evidence="3" id="KW-0408">Iron</keyword>
<dbReference type="SUPFAM" id="SSF102114">
    <property type="entry name" value="Radical SAM enzymes"/>
    <property type="match status" value="1"/>
</dbReference>
<evidence type="ECO:0000259" key="5">
    <source>
        <dbReference type="PROSITE" id="PS51918"/>
    </source>
</evidence>
<dbReference type="CDD" id="cd01335">
    <property type="entry name" value="Radical_SAM"/>
    <property type="match status" value="1"/>
</dbReference>
<reference evidence="6 7" key="1">
    <citation type="submission" date="2015-06" db="EMBL/GenBank/DDBJ databases">
        <title>Cloning and characterization of the uncialamcin biosynthetic gene cluster.</title>
        <authorList>
            <person name="Yan X."/>
            <person name="Huang T."/>
            <person name="Ge H."/>
            <person name="Shen B."/>
        </authorList>
    </citation>
    <scope>NUCLEOTIDE SEQUENCE [LARGE SCALE GENOMIC DNA]</scope>
    <source>
        <strain evidence="6 7">DCA2648</strain>
    </source>
</reference>
<protein>
    <submittedName>
        <fullName evidence="6">Fe-S oxidoreductase</fullName>
    </submittedName>
</protein>
<evidence type="ECO:0000313" key="6">
    <source>
        <dbReference type="EMBL" id="OKH92768.1"/>
    </source>
</evidence>
<dbReference type="PANTHER" id="PTHR43273">
    <property type="entry name" value="ANAEROBIC SULFATASE-MATURATING ENZYME HOMOLOG ASLB-RELATED"/>
    <property type="match status" value="1"/>
</dbReference>
<dbReference type="Gene3D" id="3.20.20.70">
    <property type="entry name" value="Aldolase class I"/>
    <property type="match status" value="1"/>
</dbReference>
<evidence type="ECO:0000256" key="4">
    <source>
        <dbReference type="ARBA" id="ARBA00023014"/>
    </source>
</evidence>
<dbReference type="EMBL" id="LFBV01000006">
    <property type="protein sequence ID" value="OKH92768.1"/>
    <property type="molecule type" value="Genomic_DNA"/>
</dbReference>
<dbReference type="InterPro" id="IPR007197">
    <property type="entry name" value="rSAM"/>
</dbReference>
<dbReference type="SFLD" id="SFLDG01386">
    <property type="entry name" value="main_SPASM_domain-containing"/>
    <property type="match status" value="1"/>
</dbReference>